<name>X1RQX6_9ZZZZ</name>
<dbReference type="AlphaFoldDB" id="X1RQX6"/>
<proteinExistence type="predicted"/>
<evidence type="ECO:0000313" key="1">
    <source>
        <dbReference type="EMBL" id="GAI83043.1"/>
    </source>
</evidence>
<accession>X1RQX6</accession>
<reference evidence="1" key="1">
    <citation type="journal article" date="2014" name="Front. Microbiol.">
        <title>High frequency of phylogenetically diverse reductive dehalogenase-homologous genes in deep subseafloor sedimentary metagenomes.</title>
        <authorList>
            <person name="Kawai M."/>
            <person name="Futagami T."/>
            <person name="Toyoda A."/>
            <person name="Takaki Y."/>
            <person name="Nishi S."/>
            <person name="Hori S."/>
            <person name="Arai W."/>
            <person name="Tsubouchi T."/>
            <person name="Morono Y."/>
            <person name="Uchiyama I."/>
            <person name="Ito T."/>
            <person name="Fujiyama A."/>
            <person name="Inagaki F."/>
            <person name="Takami H."/>
        </authorList>
    </citation>
    <scope>NUCLEOTIDE SEQUENCE</scope>
    <source>
        <strain evidence="1">Expedition CK06-06</strain>
    </source>
</reference>
<gene>
    <name evidence="1" type="ORF">S12H4_12272</name>
</gene>
<feature type="non-terminal residue" evidence="1">
    <location>
        <position position="1"/>
    </location>
</feature>
<comment type="caution">
    <text evidence="1">The sequence shown here is derived from an EMBL/GenBank/DDBJ whole genome shotgun (WGS) entry which is preliminary data.</text>
</comment>
<sequence>LKAELERLSPAELRLVLKFAEFLAKEAQGYRS</sequence>
<dbReference type="EMBL" id="BARW01005767">
    <property type="protein sequence ID" value="GAI83043.1"/>
    <property type="molecule type" value="Genomic_DNA"/>
</dbReference>
<protein>
    <submittedName>
        <fullName evidence="1">Uncharacterized protein</fullName>
    </submittedName>
</protein>
<organism evidence="1">
    <name type="scientific">marine sediment metagenome</name>
    <dbReference type="NCBI Taxonomy" id="412755"/>
    <lineage>
        <taxon>unclassified sequences</taxon>
        <taxon>metagenomes</taxon>
        <taxon>ecological metagenomes</taxon>
    </lineage>
</organism>